<dbReference type="EMBL" id="CAJNOC010002320">
    <property type="protein sequence ID" value="CAF0926176.1"/>
    <property type="molecule type" value="Genomic_DNA"/>
</dbReference>
<reference evidence="2" key="1">
    <citation type="submission" date="2021-02" db="EMBL/GenBank/DDBJ databases">
        <authorList>
            <person name="Nowell W R."/>
        </authorList>
    </citation>
    <scope>NUCLEOTIDE SEQUENCE</scope>
    <source>
        <strain evidence="2">Ploen Becks lab</strain>
    </source>
</reference>
<sequence length="340" mass="40214">MEVKLDQIDKNLEKLNSFFNDKNLKISNKILNKSEQIIKLVNNKKPIYKRKHFWDFLGVLLLLIALVLLNWEHVKFYLLYILRLLVILVSYFYDLTKFYQNNCLILNPYYRAITRFDPKTCQYSCGKTNQKNFLKQFNSEDMRSLFDKIVYDADVPVVVNNEITDWKLSSMKFQDLINDYVNNGDLIQDEHLCFFDLNIEQKSKSNVFFLKEIEKYDNFSVFWENCAKTSSKKLKKLIQRPKFLPSNLELASNSWVFVSKNINSQFVNVPVSLRINIFCQINGNSKIRISPTNECQKYCKSKSLTLRTGQLLIYTDMWNIEFKPINNETKENIAITLLAQ</sequence>
<evidence type="ECO:0000313" key="2">
    <source>
        <dbReference type="EMBL" id="CAF0926176.1"/>
    </source>
</evidence>
<organism evidence="2 3">
    <name type="scientific">Brachionus calyciflorus</name>
    <dbReference type="NCBI Taxonomy" id="104777"/>
    <lineage>
        <taxon>Eukaryota</taxon>
        <taxon>Metazoa</taxon>
        <taxon>Spiralia</taxon>
        <taxon>Gnathifera</taxon>
        <taxon>Rotifera</taxon>
        <taxon>Eurotatoria</taxon>
        <taxon>Monogononta</taxon>
        <taxon>Pseudotrocha</taxon>
        <taxon>Ploima</taxon>
        <taxon>Brachionidae</taxon>
        <taxon>Brachionus</taxon>
    </lineage>
</organism>
<comment type="caution">
    <text evidence="2">The sequence shown here is derived from an EMBL/GenBank/DDBJ whole genome shotgun (WGS) entry which is preliminary data.</text>
</comment>
<evidence type="ECO:0000256" key="1">
    <source>
        <dbReference type="SAM" id="Phobius"/>
    </source>
</evidence>
<gene>
    <name evidence="2" type="ORF">OXX778_LOCUS12652</name>
</gene>
<accession>A0A814BFJ2</accession>
<keyword evidence="1" id="KW-0472">Membrane</keyword>
<protein>
    <submittedName>
        <fullName evidence="2">Uncharacterized protein</fullName>
    </submittedName>
</protein>
<dbReference type="OrthoDB" id="10059103at2759"/>
<keyword evidence="3" id="KW-1185">Reference proteome</keyword>
<keyword evidence="1" id="KW-0812">Transmembrane</keyword>
<dbReference type="AlphaFoldDB" id="A0A814BFJ2"/>
<feature type="transmembrane region" description="Helical" evidence="1">
    <location>
        <begin position="53"/>
        <end position="71"/>
    </location>
</feature>
<feature type="transmembrane region" description="Helical" evidence="1">
    <location>
        <begin position="77"/>
        <end position="93"/>
    </location>
</feature>
<evidence type="ECO:0000313" key="3">
    <source>
        <dbReference type="Proteomes" id="UP000663879"/>
    </source>
</evidence>
<keyword evidence="1" id="KW-1133">Transmembrane helix</keyword>
<dbReference type="Proteomes" id="UP000663879">
    <property type="component" value="Unassembled WGS sequence"/>
</dbReference>
<dbReference type="InterPro" id="IPR038757">
    <property type="entry name" value="BRAP"/>
</dbReference>
<proteinExistence type="predicted"/>
<dbReference type="PANTHER" id="PTHR35259">
    <property type="entry name" value="BOMBESIN RECEPTOR-ACTIVATED PROTEIN C6ORF89"/>
    <property type="match status" value="1"/>
</dbReference>
<name>A0A814BFJ2_9BILA</name>